<sequence>MRMLKILAATVAAAAVTLGMSVGPVQAEEVTSERAGFGRYNVFAKDDNTLVAQGEANRFRRKIVLIQRARANGHDWTTIARVRTSRTGKFGTTLQAGRDIPCNGTRFKTRAKKKGQASFKLDLTDDGQIQVWFCTRS</sequence>
<feature type="signal peptide" evidence="1">
    <location>
        <begin position="1"/>
        <end position="27"/>
    </location>
</feature>
<protein>
    <submittedName>
        <fullName evidence="2">Uncharacterized protein</fullName>
    </submittedName>
</protein>
<evidence type="ECO:0000256" key="1">
    <source>
        <dbReference type="SAM" id="SignalP"/>
    </source>
</evidence>
<evidence type="ECO:0000313" key="3">
    <source>
        <dbReference type="Proteomes" id="UP000283644"/>
    </source>
</evidence>
<keyword evidence="3" id="KW-1185">Reference proteome</keyword>
<keyword evidence="1" id="KW-0732">Signal</keyword>
<organism evidence="2 3">
    <name type="scientific">Nocardioides immobilis</name>
    <dbReference type="NCBI Taxonomy" id="2049295"/>
    <lineage>
        <taxon>Bacteria</taxon>
        <taxon>Bacillati</taxon>
        <taxon>Actinomycetota</taxon>
        <taxon>Actinomycetes</taxon>
        <taxon>Propionibacteriales</taxon>
        <taxon>Nocardioidaceae</taxon>
        <taxon>Nocardioides</taxon>
    </lineage>
</organism>
<name>A0A417Y2U2_9ACTN</name>
<feature type="chain" id="PRO_5019057802" evidence="1">
    <location>
        <begin position="28"/>
        <end position="137"/>
    </location>
</feature>
<proteinExistence type="predicted"/>
<comment type="caution">
    <text evidence="2">The sequence shown here is derived from an EMBL/GenBank/DDBJ whole genome shotgun (WGS) entry which is preliminary data.</text>
</comment>
<dbReference type="AlphaFoldDB" id="A0A417Y2U2"/>
<dbReference type="Proteomes" id="UP000283644">
    <property type="component" value="Unassembled WGS sequence"/>
</dbReference>
<gene>
    <name evidence="2" type="ORF">D0Z08_11825</name>
</gene>
<accession>A0A417Y2U2</accession>
<dbReference type="EMBL" id="QXGH01000015">
    <property type="protein sequence ID" value="RHW26877.1"/>
    <property type="molecule type" value="Genomic_DNA"/>
</dbReference>
<evidence type="ECO:0000313" key="2">
    <source>
        <dbReference type="EMBL" id="RHW26877.1"/>
    </source>
</evidence>
<reference evidence="2 3" key="1">
    <citation type="submission" date="2018-09" db="EMBL/GenBank/DDBJ databases">
        <title>Genome sequencing of Nocardioides immobilis CCTCC AB 2017083 for comparison to Nocardioides silvaticus.</title>
        <authorList>
            <person name="Li C."/>
            <person name="Wang G."/>
        </authorList>
    </citation>
    <scope>NUCLEOTIDE SEQUENCE [LARGE SCALE GENOMIC DNA]</scope>
    <source>
        <strain evidence="2 3">CCTCC AB 2017083</strain>
    </source>
</reference>